<evidence type="ECO:0000313" key="1">
    <source>
        <dbReference type="EMBL" id="GII91179.1"/>
    </source>
</evidence>
<dbReference type="EMBL" id="BOOW01000008">
    <property type="protein sequence ID" value="GII91179.1"/>
    <property type="molecule type" value="Genomic_DNA"/>
</dbReference>
<name>A0A919RG47_9ACTN</name>
<dbReference type="InterPro" id="IPR018163">
    <property type="entry name" value="Thr/Ala-tRNA-synth_IIc_edit"/>
</dbReference>
<dbReference type="SUPFAM" id="SSF55186">
    <property type="entry name" value="ThrRS/AlaRS common domain"/>
    <property type="match status" value="1"/>
</dbReference>
<sequence length="318" mass="33508">MPNTTLVTYPAGEVGGTSEVVAVIPVGDRTGVITTRTPFHPLDHTWPDQPADLGTLTAGGVRHTVLDCVTGAVEEGTSTVLIGDDIPVRRGSEGWHWLVVHVVDADASVFGLPSHSGHGVAPAASSEPAAHLEAVPAQPEALSVHLEVDAVRRLALSAGHTVCHLMALALNETLADLWSKEVRTDSLGHPDFDQIAITSSRILPYGSRDDYRLGKSLRKKGFAMSSLADDLPGIATRTEDRLNQWIAEGAEVRVEASEPTLTARRTWYCGLTAGEARIPCGGTHVTNTADLKTAKISLDLSPDGTALTVVTSLPGFGG</sequence>
<comment type="caution">
    <text evidence="1">The sequence shown here is derived from an EMBL/GenBank/DDBJ whole genome shotgun (WGS) entry which is preliminary data.</text>
</comment>
<evidence type="ECO:0000313" key="2">
    <source>
        <dbReference type="Proteomes" id="UP000606172"/>
    </source>
</evidence>
<keyword evidence="2" id="KW-1185">Reference proteome</keyword>
<gene>
    <name evidence="1" type="ORF">Ssi02_14100</name>
</gene>
<dbReference type="Gene3D" id="3.30.980.10">
    <property type="entry name" value="Threonyl-trna Synthetase, Chain A, domain 2"/>
    <property type="match status" value="1"/>
</dbReference>
<dbReference type="Proteomes" id="UP000606172">
    <property type="component" value="Unassembled WGS sequence"/>
</dbReference>
<organism evidence="1 2">
    <name type="scientific">Sinosporangium siamense</name>
    <dbReference type="NCBI Taxonomy" id="1367973"/>
    <lineage>
        <taxon>Bacteria</taxon>
        <taxon>Bacillati</taxon>
        <taxon>Actinomycetota</taxon>
        <taxon>Actinomycetes</taxon>
        <taxon>Streptosporangiales</taxon>
        <taxon>Streptosporangiaceae</taxon>
        <taxon>Sinosporangium</taxon>
    </lineage>
</organism>
<accession>A0A919RG47</accession>
<reference evidence="1" key="1">
    <citation type="submission" date="2021-01" db="EMBL/GenBank/DDBJ databases">
        <title>Whole genome shotgun sequence of Sinosporangium siamense NBRC 109515.</title>
        <authorList>
            <person name="Komaki H."/>
            <person name="Tamura T."/>
        </authorList>
    </citation>
    <scope>NUCLEOTIDE SEQUENCE</scope>
    <source>
        <strain evidence="1">NBRC 109515</strain>
    </source>
</reference>
<dbReference type="RefSeq" id="WP_204022318.1">
    <property type="nucleotide sequence ID" value="NZ_BOOW01000008.1"/>
</dbReference>
<evidence type="ECO:0008006" key="3">
    <source>
        <dbReference type="Google" id="ProtNLM"/>
    </source>
</evidence>
<proteinExistence type="predicted"/>
<protein>
    <recommendedName>
        <fullName evidence="3">Alanyl-tRNA synthetase</fullName>
    </recommendedName>
</protein>
<dbReference type="GO" id="GO:0000166">
    <property type="term" value="F:nucleotide binding"/>
    <property type="evidence" value="ECO:0007669"/>
    <property type="project" value="InterPro"/>
</dbReference>
<dbReference type="AlphaFoldDB" id="A0A919RG47"/>